<gene>
    <name evidence="1" type="ORF">ACD_3C00169G0007</name>
</gene>
<dbReference type="EMBL" id="AMFJ01000443">
    <property type="protein sequence ID" value="EKE27697.1"/>
    <property type="molecule type" value="Genomic_DNA"/>
</dbReference>
<sequence>MSENTSTTCNYLVVEEYLEKGKEFFRLRHPVKWLTQEDEEKFLLYCQLMTRRKVDMILTSNSKVNLKIAIEAAIAELNPIETIISSEAGSVIKCVVPQPYWSHTFFRNQMPIKKEK</sequence>
<accession>K2G0N0</accession>
<organism evidence="1">
    <name type="scientific">uncultured bacterium</name>
    <name type="common">gcode 4</name>
    <dbReference type="NCBI Taxonomy" id="1234023"/>
    <lineage>
        <taxon>Bacteria</taxon>
        <taxon>environmental samples</taxon>
    </lineage>
</organism>
<protein>
    <submittedName>
        <fullName evidence="1">Uncharacterized protein</fullName>
    </submittedName>
</protein>
<comment type="caution">
    <text evidence="1">The sequence shown here is derived from an EMBL/GenBank/DDBJ whole genome shotgun (WGS) entry which is preliminary data.</text>
</comment>
<evidence type="ECO:0000313" key="1">
    <source>
        <dbReference type="EMBL" id="EKE27697.1"/>
    </source>
</evidence>
<reference evidence="1" key="1">
    <citation type="journal article" date="2012" name="Science">
        <title>Fermentation, hydrogen, and sulfur metabolism in multiple uncultivated bacterial phyla.</title>
        <authorList>
            <person name="Wrighton K.C."/>
            <person name="Thomas B.C."/>
            <person name="Sharon I."/>
            <person name="Miller C.S."/>
            <person name="Castelle C.J."/>
            <person name="VerBerkmoes N.C."/>
            <person name="Wilkins M.J."/>
            <person name="Hettich R.L."/>
            <person name="Lipton M.S."/>
            <person name="Williams K.H."/>
            <person name="Long P.E."/>
            <person name="Banfield J.F."/>
        </authorList>
    </citation>
    <scope>NUCLEOTIDE SEQUENCE [LARGE SCALE GENOMIC DNA]</scope>
</reference>
<dbReference type="AlphaFoldDB" id="K2G0N0"/>
<proteinExistence type="predicted"/>
<name>K2G0N0_9BACT</name>